<accession>A0ABV3C0K5</accession>
<comment type="subcellular location">
    <subcellularLocation>
        <location evidence="1">Membrane</location>
        <topology evidence="1">Multi-pass membrane protein</topology>
    </subcellularLocation>
</comment>
<evidence type="ECO:0000256" key="3">
    <source>
        <dbReference type="ARBA" id="ARBA00022692"/>
    </source>
</evidence>
<feature type="transmembrane region" description="Helical" evidence="8">
    <location>
        <begin position="207"/>
        <end position="225"/>
    </location>
</feature>
<keyword evidence="2" id="KW-0813">Transport</keyword>
<feature type="transmembrane region" description="Helical" evidence="8">
    <location>
        <begin position="45"/>
        <end position="63"/>
    </location>
</feature>
<feature type="transmembrane region" description="Helical" evidence="8">
    <location>
        <begin position="107"/>
        <end position="131"/>
    </location>
</feature>
<keyword evidence="3 8" id="KW-0812">Transmembrane</keyword>
<dbReference type="Pfam" id="PF00999">
    <property type="entry name" value="Na_H_Exchanger"/>
    <property type="match status" value="1"/>
</dbReference>
<sequence length="449" mass="45194">MASASGDALPLEAIVLIDVAIVLLAGAAMARFARRLHQPPVVAEIAVGILLGPSLLGLLPGDLPARIFPDEARPLLGAISQVGLVLFMFLAGWELDLTRLRGRGRAVGALAALAMAVPFALGAGAAALLYASQGTDDVGTGTFVLYLGTAFSITAFPVLARIIRDGGLSTSRAGTLAMACAAIGDVVAWCVLVLVVAVAGAGGTGEFFTVVALTLAYGLVMALVVRPLLARALLRGPGPAAKGALLVLIVSGVFVSSFVTSWIGIHAIFGAFAFGLVMPRRRTPALHHQVEAPIEKVSALLLPVFFVVTGLSVDVGALGVSGLLALALIVVCAVLGKFAGAALPARAAGLSWREATAFGALMNTRGLTELVILGIGRELGLISAQMFTMMVVMALVTTAMAGPLLRLLGMGGGAAGAGSERAEERAPGGAASLVVPAGGPGEGAAPPAR</sequence>
<comment type="caution">
    <text evidence="10">The sequence shown here is derived from an EMBL/GenBank/DDBJ whole genome shotgun (WGS) entry which is preliminary data.</text>
</comment>
<protein>
    <submittedName>
        <fullName evidence="10">Cation:proton antiporter</fullName>
    </submittedName>
</protein>
<evidence type="ECO:0000256" key="6">
    <source>
        <dbReference type="ARBA" id="ARBA00023136"/>
    </source>
</evidence>
<evidence type="ECO:0000259" key="9">
    <source>
        <dbReference type="Pfam" id="PF00999"/>
    </source>
</evidence>
<keyword evidence="11" id="KW-1185">Reference proteome</keyword>
<dbReference type="Proteomes" id="UP001551176">
    <property type="component" value="Unassembled WGS sequence"/>
</dbReference>
<reference evidence="10 11" key="1">
    <citation type="submission" date="2024-06" db="EMBL/GenBank/DDBJ databases">
        <title>The Natural Products Discovery Center: Release of the First 8490 Sequenced Strains for Exploring Actinobacteria Biosynthetic Diversity.</title>
        <authorList>
            <person name="Kalkreuter E."/>
            <person name="Kautsar S.A."/>
            <person name="Yang D."/>
            <person name="Bader C.D."/>
            <person name="Teijaro C.N."/>
            <person name="Fluegel L."/>
            <person name="Davis C.M."/>
            <person name="Simpson J.R."/>
            <person name="Lauterbach L."/>
            <person name="Steele A.D."/>
            <person name="Gui C."/>
            <person name="Meng S."/>
            <person name="Li G."/>
            <person name="Viehrig K."/>
            <person name="Ye F."/>
            <person name="Su P."/>
            <person name="Kiefer A.F."/>
            <person name="Nichols A."/>
            <person name="Cepeda A.J."/>
            <person name="Yan W."/>
            <person name="Fan B."/>
            <person name="Jiang Y."/>
            <person name="Adhikari A."/>
            <person name="Zheng C.-J."/>
            <person name="Schuster L."/>
            <person name="Cowan T.M."/>
            <person name="Smanski M.J."/>
            <person name="Chevrette M.G."/>
            <person name="De Carvalho L.P.S."/>
            <person name="Shen B."/>
        </authorList>
    </citation>
    <scope>NUCLEOTIDE SEQUENCE [LARGE SCALE GENOMIC DNA]</scope>
    <source>
        <strain evidence="10 11">NPDC046838</strain>
    </source>
</reference>
<proteinExistence type="predicted"/>
<feature type="region of interest" description="Disordered" evidence="7">
    <location>
        <begin position="418"/>
        <end position="449"/>
    </location>
</feature>
<evidence type="ECO:0000313" key="10">
    <source>
        <dbReference type="EMBL" id="MEU6826112.1"/>
    </source>
</evidence>
<keyword evidence="4 8" id="KW-1133">Transmembrane helix</keyword>
<dbReference type="InterPro" id="IPR050794">
    <property type="entry name" value="CPA2_transporter"/>
</dbReference>
<dbReference type="PANTHER" id="PTHR32468:SF0">
    <property type="entry name" value="K(+)_H(+) ANTIPORTER 1"/>
    <property type="match status" value="1"/>
</dbReference>
<feature type="transmembrane region" description="Helical" evidence="8">
    <location>
        <begin position="143"/>
        <end position="163"/>
    </location>
</feature>
<dbReference type="InterPro" id="IPR006153">
    <property type="entry name" value="Cation/H_exchanger_TM"/>
</dbReference>
<evidence type="ECO:0000256" key="5">
    <source>
        <dbReference type="ARBA" id="ARBA00023065"/>
    </source>
</evidence>
<dbReference type="PANTHER" id="PTHR32468">
    <property type="entry name" value="CATION/H + ANTIPORTER"/>
    <property type="match status" value="1"/>
</dbReference>
<keyword evidence="6 8" id="KW-0472">Membrane</keyword>
<feature type="transmembrane region" description="Helical" evidence="8">
    <location>
        <begin position="237"/>
        <end position="255"/>
    </location>
</feature>
<evidence type="ECO:0000256" key="7">
    <source>
        <dbReference type="SAM" id="MobiDB-lite"/>
    </source>
</evidence>
<organism evidence="10 11">
    <name type="scientific">Streptomyces atriruber</name>
    <dbReference type="NCBI Taxonomy" id="545121"/>
    <lineage>
        <taxon>Bacteria</taxon>
        <taxon>Bacillati</taxon>
        <taxon>Actinomycetota</taxon>
        <taxon>Actinomycetes</taxon>
        <taxon>Kitasatosporales</taxon>
        <taxon>Streptomycetaceae</taxon>
        <taxon>Streptomyces</taxon>
    </lineage>
</organism>
<name>A0ABV3C0K5_9ACTN</name>
<feature type="transmembrane region" description="Helical" evidence="8">
    <location>
        <begin position="382"/>
        <end position="405"/>
    </location>
</feature>
<feature type="transmembrane region" description="Helical" evidence="8">
    <location>
        <begin position="75"/>
        <end position="95"/>
    </location>
</feature>
<dbReference type="EMBL" id="JBEYXV010000024">
    <property type="protein sequence ID" value="MEU6826112.1"/>
    <property type="molecule type" value="Genomic_DNA"/>
</dbReference>
<dbReference type="Gene3D" id="1.20.1530.20">
    <property type="match status" value="1"/>
</dbReference>
<evidence type="ECO:0000313" key="11">
    <source>
        <dbReference type="Proteomes" id="UP001551176"/>
    </source>
</evidence>
<keyword evidence="5" id="KW-0406">Ion transport</keyword>
<evidence type="ECO:0000256" key="1">
    <source>
        <dbReference type="ARBA" id="ARBA00004141"/>
    </source>
</evidence>
<evidence type="ECO:0000256" key="2">
    <source>
        <dbReference type="ARBA" id="ARBA00022448"/>
    </source>
</evidence>
<gene>
    <name evidence="10" type="ORF">ABZ921_36335</name>
</gene>
<feature type="domain" description="Cation/H+ exchanger transmembrane" evidence="9">
    <location>
        <begin position="22"/>
        <end position="406"/>
    </location>
</feature>
<feature type="transmembrane region" description="Helical" evidence="8">
    <location>
        <begin position="175"/>
        <end position="201"/>
    </location>
</feature>
<dbReference type="RefSeq" id="WP_359357077.1">
    <property type="nucleotide sequence ID" value="NZ_JBEYXV010000024.1"/>
</dbReference>
<feature type="transmembrane region" description="Helical" evidence="8">
    <location>
        <begin position="323"/>
        <end position="343"/>
    </location>
</feature>
<feature type="transmembrane region" description="Helical" evidence="8">
    <location>
        <begin position="13"/>
        <end position="33"/>
    </location>
</feature>
<evidence type="ECO:0000256" key="8">
    <source>
        <dbReference type="SAM" id="Phobius"/>
    </source>
</evidence>
<evidence type="ECO:0000256" key="4">
    <source>
        <dbReference type="ARBA" id="ARBA00022989"/>
    </source>
</evidence>
<dbReference type="InterPro" id="IPR038770">
    <property type="entry name" value="Na+/solute_symporter_sf"/>
</dbReference>